<comment type="caution">
    <text evidence="1">The sequence shown here is derived from an EMBL/GenBank/DDBJ whole genome shotgun (WGS) entry which is preliminary data.</text>
</comment>
<sequence>MKQKKYKNIEFHSIDQYEDSNIQLIQNKQVFLYHNQNYEAFLQDTFGDILNLKLQSQNELNLDKLWNDEFIDFNAEEEKVKQIQFIENLKITTGQSAMQLNQFLKNIQIYISPEFQALIQIHQRGSTVNRGISNWSINQSQIIDYNLQGTSQEIIDETKTQVAQITQRDLFQESFGNIQLVMNLYDYYEYWNKLNSFQATIQTIWSFFNGS</sequence>
<reference evidence="1" key="1">
    <citation type="submission" date="2021-01" db="EMBL/GenBank/DDBJ databases">
        <authorList>
            <consortium name="Genoscope - CEA"/>
            <person name="William W."/>
        </authorList>
    </citation>
    <scope>NUCLEOTIDE SEQUENCE</scope>
</reference>
<organism evidence="1 2">
    <name type="scientific">Paramecium pentaurelia</name>
    <dbReference type="NCBI Taxonomy" id="43138"/>
    <lineage>
        <taxon>Eukaryota</taxon>
        <taxon>Sar</taxon>
        <taxon>Alveolata</taxon>
        <taxon>Ciliophora</taxon>
        <taxon>Intramacronucleata</taxon>
        <taxon>Oligohymenophorea</taxon>
        <taxon>Peniculida</taxon>
        <taxon>Parameciidae</taxon>
        <taxon>Paramecium</taxon>
    </lineage>
</organism>
<protein>
    <submittedName>
        <fullName evidence="1">Uncharacterized protein</fullName>
    </submittedName>
</protein>
<accession>A0A8S1YJK9</accession>
<evidence type="ECO:0000313" key="1">
    <source>
        <dbReference type="EMBL" id="CAD8214019.1"/>
    </source>
</evidence>
<dbReference type="Proteomes" id="UP000689195">
    <property type="component" value="Unassembled WGS sequence"/>
</dbReference>
<name>A0A8S1YJK9_9CILI</name>
<dbReference type="EMBL" id="CAJJDO010000194">
    <property type="protein sequence ID" value="CAD8214019.1"/>
    <property type="molecule type" value="Genomic_DNA"/>
</dbReference>
<proteinExistence type="predicted"/>
<evidence type="ECO:0000313" key="2">
    <source>
        <dbReference type="Proteomes" id="UP000689195"/>
    </source>
</evidence>
<dbReference type="AlphaFoldDB" id="A0A8S1YJK9"/>
<keyword evidence="2" id="KW-1185">Reference proteome</keyword>
<gene>
    <name evidence="1" type="ORF">PPENT_87.1.T1940003</name>
</gene>